<name>C7YWT4_FUSV7</name>
<feature type="compositionally biased region" description="Polar residues" evidence="1">
    <location>
        <begin position="81"/>
        <end position="91"/>
    </location>
</feature>
<organism evidence="2 3">
    <name type="scientific">Fusarium vanettenii (strain ATCC MYA-4622 / CBS 123669 / FGSC 9596 / NRRL 45880 / 77-13-4)</name>
    <name type="common">Fusarium solani subsp. pisi</name>
    <dbReference type="NCBI Taxonomy" id="660122"/>
    <lineage>
        <taxon>Eukaryota</taxon>
        <taxon>Fungi</taxon>
        <taxon>Dikarya</taxon>
        <taxon>Ascomycota</taxon>
        <taxon>Pezizomycotina</taxon>
        <taxon>Sordariomycetes</taxon>
        <taxon>Hypocreomycetidae</taxon>
        <taxon>Hypocreales</taxon>
        <taxon>Nectriaceae</taxon>
        <taxon>Fusarium</taxon>
        <taxon>Fusarium solani species complex</taxon>
        <taxon>Fusarium vanettenii</taxon>
    </lineage>
</organism>
<gene>
    <name evidence="2" type="ORF">NECHADRAFT_82776</name>
</gene>
<dbReference type="Proteomes" id="UP000005206">
    <property type="component" value="Chromosome 7"/>
</dbReference>
<dbReference type="KEGG" id="nhe:NECHADRAFT_82776"/>
<dbReference type="HOGENOM" id="CLU_1054070_0_0_1"/>
<evidence type="ECO:0000256" key="1">
    <source>
        <dbReference type="SAM" id="MobiDB-lite"/>
    </source>
</evidence>
<keyword evidence="3" id="KW-1185">Reference proteome</keyword>
<evidence type="ECO:0000313" key="2">
    <source>
        <dbReference type="EMBL" id="EEU43715.1"/>
    </source>
</evidence>
<reference evidence="2 3" key="1">
    <citation type="journal article" date="2009" name="PLoS Genet.">
        <title>The genome of Nectria haematococca: contribution of supernumerary chromosomes to gene expansion.</title>
        <authorList>
            <person name="Coleman J.J."/>
            <person name="Rounsley S.D."/>
            <person name="Rodriguez-Carres M."/>
            <person name="Kuo A."/>
            <person name="Wasmann C.C."/>
            <person name="Grimwood J."/>
            <person name="Schmutz J."/>
            <person name="Taga M."/>
            <person name="White G.J."/>
            <person name="Zhou S."/>
            <person name="Schwartz D.C."/>
            <person name="Freitag M."/>
            <person name="Ma L.J."/>
            <person name="Danchin E.G."/>
            <person name="Henrissat B."/>
            <person name="Coutinho P.M."/>
            <person name="Nelson D.R."/>
            <person name="Straney D."/>
            <person name="Napoli C.A."/>
            <person name="Barker B.M."/>
            <person name="Gribskov M."/>
            <person name="Rep M."/>
            <person name="Kroken S."/>
            <person name="Molnar I."/>
            <person name="Rensing C."/>
            <person name="Kennell J.C."/>
            <person name="Zamora J."/>
            <person name="Farman M.L."/>
            <person name="Selker E.U."/>
            <person name="Salamov A."/>
            <person name="Shapiro H."/>
            <person name="Pangilinan J."/>
            <person name="Lindquist E."/>
            <person name="Lamers C."/>
            <person name="Grigoriev I.V."/>
            <person name="Geiser D.M."/>
            <person name="Covert S.F."/>
            <person name="Temporini E."/>
            <person name="Vanetten H.D."/>
        </authorList>
    </citation>
    <scope>NUCLEOTIDE SEQUENCE [LARGE SCALE GENOMIC DNA]</scope>
    <source>
        <strain evidence="3">ATCC MYA-4622 / CBS 123669 / FGSC 9596 / NRRL 45880 / 77-13-4</strain>
    </source>
</reference>
<accession>C7YWT4</accession>
<proteinExistence type="predicted"/>
<dbReference type="InParanoid" id="C7YWT4"/>
<dbReference type="VEuPathDB" id="FungiDB:NECHADRAFT_82776"/>
<protein>
    <submittedName>
        <fullName evidence="2">Uncharacterized protein</fullName>
    </submittedName>
</protein>
<dbReference type="EMBL" id="GG698902">
    <property type="protein sequence ID" value="EEU43715.1"/>
    <property type="molecule type" value="Genomic_DNA"/>
</dbReference>
<evidence type="ECO:0000313" key="3">
    <source>
        <dbReference type="Proteomes" id="UP000005206"/>
    </source>
</evidence>
<dbReference type="GeneID" id="9677067"/>
<dbReference type="AlphaFoldDB" id="C7YWT4"/>
<sequence length="264" mass="29166">MPMHPWYGETERFPCPHDSDPHSGFAQKSSLPTIHETATQGYPIENMGHIDQFITPCGRLVAQSALLKTPLQSICCDSPPMSEQESSTPSPGMTPHDGKSGPTDLGCAHFHRDTFSVSAPSLSENRPFPSVSAQEESFFGNQPGQADNIFPLGGHFRNPLLSHNPFEPNHDELLISTTIYGTFWLPHHTAGPVHMEPWVSKLGTTEHTSDEFGSGLPSIQFPQTFEGGRGSNLGASEQMDQELIEIRQKLRALEESRAQRRLNR</sequence>
<dbReference type="RefSeq" id="XP_003049428.1">
    <property type="nucleotide sequence ID" value="XM_003049382.1"/>
</dbReference>
<feature type="region of interest" description="Disordered" evidence="1">
    <location>
        <begin position="77"/>
        <end position="104"/>
    </location>
</feature>